<dbReference type="AlphaFoldDB" id="S7YWW3"/>
<keyword evidence="1" id="KW-0472">Membrane</keyword>
<name>S7YWW3_STRMT</name>
<keyword evidence="1" id="KW-1133">Transmembrane helix</keyword>
<comment type="caution">
    <text evidence="2">The sequence shown here is derived from an EMBL/GenBank/DDBJ whole genome shotgun (WGS) entry which is preliminary data.</text>
</comment>
<gene>
    <name evidence="2" type="ORF">M059_09500</name>
</gene>
<sequence length="29" mass="3091">MKLSISNLVVNGAVGVTIELFILITESTK</sequence>
<proteinExistence type="predicted"/>
<keyword evidence="1" id="KW-0812">Transmembrane</keyword>
<evidence type="ECO:0000256" key="1">
    <source>
        <dbReference type="SAM" id="Phobius"/>
    </source>
</evidence>
<evidence type="ECO:0000313" key="2">
    <source>
        <dbReference type="EMBL" id="EPR92548.1"/>
    </source>
</evidence>
<organism evidence="2 3">
    <name type="scientific">Streptococcus mitis 18/56</name>
    <dbReference type="NCBI Taxonomy" id="1340485"/>
    <lineage>
        <taxon>Bacteria</taxon>
        <taxon>Bacillati</taxon>
        <taxon>Bacillota</taxon>
        <taxon>Bacilli</taxon>
        <taxon>Lactobacillales</taxon>
        <taxon>Streptococcaceae</taxon>
        <taxon>Streptococcus</taxon>
        <taxon>Streptococcus mitis group</taxon>
    </lineage>
</organism>
<reference evidence="2 3" key="1">
    <citation type="submission" date="2013-06" db="EMBL/GenBank/DDBJ databases">
        <title>Genome sequencing of Streptococcus mitis strains.</title>
        <authorList>
            <person name="Ikryannikova L.N."/>
            <person name="Ilina E.N."/>
            <person name="Kostryukova E.S."/>
            <person name="Semashko T.A."/>
            <person name="Savinova T.A."/>
            <person name="Karpova I.Y."/>
            <person name="Larin A.K."/>
            <person name="Ischenko D.S."/>
            <person name="Dubovickaya V.A."/>
            <person name="Sidorenko S.V."/>
            <person name="Govorun V.M."/>
        </authorList>
    </citation>
    <scope>NUCLEOTIDE SEQUENCE [LARGE SCALE GENOMIC DNA]</scope>
    <source>
        <strain evidence="2 3">18/56</strain>
    </source>
</reference>
<evidence type="ECO:0000313" key="3">
    <source>
        <dbReference type="Proteomes" id="UP000014970"/>
    </source>
</evidence>
<dbReference type="EMBL" id="ATAA01000050">
    <property type="protein sequence ID" value="EPR92548.1"/>
    <property type="molecule type" value="Genomic_DNA"/>
</dbReference>
<accession>S7YWW3</accession>
<dbReference type="Proteomes" id="UP000014970">
    <property type="component" value="Unassembled WGS sequence"/>
</dbReference>
<feature type="transmembrane region" description="Helical" evidence="1">
    <location>
        <begin position="6"/>
        <end position="24"/>
    </location>
</feature>
<dbReference type="PATRIC" id="fig|1340485.3.peg.1963"/>
<protein>
    <submittedName>
        <fullName evidence="2">Uncharacterized protein</fullName>
    </submittedName>
</protein>